<accession>A0ABY1N6N7</accession>
<protein>
    <recommendedName>
        <fullName evidence="2">Ribosome-binding factor A</fullName>
    </recommendedName>
</protein>
<proteinExistence type="inferred from homology"/>
<dbReference type="HAMAP" id="MF_00003">
    <property type="entry name" value="RbfA"/>
    <property type="match status" value="1"/>
</dbReference>
<dbReference type="PANTHER" id="PTHR33515">
    <property type="entry name" value="RIBOSOME-BINDING FACTOR A, CHLOROPLASTIC-RELATED"/>
    <property type="match status" value="1"/>
</dbReference>
<dbReference type="RefSeq" id="WP_283399531.1">
    <property type="nucleotide sequence ID" value="NZ_FXUB01000001.1"/>
</dbReference>
<comment type="caution">
    <text evidence="3">The sequence shown here is derived from an EMBL/GenBank/DDBJ whole genome shotgun (WGS) entry which is preliminary data.</text>
</comment>
<reference evidence="3 4" key="1">
    <citation type="submission" date="2017-05" db="EMBL/GenBank/DDBJ databases">
        <authorList>
            <person name="Varghese N."/>
            <person name="Submissions S."/>
        </authorList>
    </citation>
    <scope>NUCLEOTIDE SEQUENCE [LARGE SCALE GENOMIC DNA]</scope>
    <source>
        <strain evidence="3 4">DSM 15522</strain>
    </source>
</reference>
<evidence type="ECO:0000313" key="3">
    <source>
        <dbReference type="EMBL" id="SMP01876.1"/>
    </source>
</evidence>
<dbReference type="SUPFAM" id="SSF89919">
    <property type="entry name" value="Ribosome-binding factor A, RbfA"/>
    <property type="match status" value="1"/>
</dbReference>
<name>A0ABY1N6N7_9BACT</name>
<dbReference type="Proteomes" id="UP001157911">
    <property type="component" value="Unassembled WGS sequence"/>
</dbReference>
<dbReference type="InterPro" id="IPR000238">
    <property type="entry name" value="RbfA"/>
</dbReference>
<keyword evidence="1 2" id="KW-0690">Ribosome biogenesis</keyword>
<keyword evidence="2" id="KW-0963">Cytoplasm</keyword>
<comment type="subcellular location">
    <subcellularLocation>
        <location evidence="2">Cytoplasm</location>
    </subcellularLocation>
</comment>
<evidence type="ECO:0000256" key="1">
    <source>
        <dbReference type="ARBA" id="ARBA00022517"/>
    </source>
</evidence>
<dbReference type="InterPro" id="IPR023799">
    <property type="entry name" value="RbfA_dom_sf"/>
</dbReference>
<evidence type="ECO:0000256" key="2">
    <source>
        <dbReference type="HAMAP-Rule" id="MF_00003"/>
    </source>
</evidence>
<keyword evidence="4" id="KW-1185">Reference proteome</keyword>
<dbReference type="Gene3D" id="3.30.300.20">
    <property type="match status" value="1"/>
</dbReference>
<comment type="similarity">
    <text evidence="2">Belongs to the RbfA family.</text>
</comment>
<dbReference type="NCBIfam" id="TIGR00082">
    <property type="entry name" value="rbfA"/>
    <property type="match status" value="1"/>
</dbReference>
<dbReference type="EMBL" id="FXUB01000001">
    <property type="protein sequence ID" value="SMP01876.1"/>
    <property type="molecule type" value="Genomic_DNA"/>
</dbReference>
<organism evidence="3 4">
    <name type="scientific">Desulfurobacterium pacificum</name>
    <dbReference type="NCBI Taxonomy" id="240166"/>
    <lineage>
        <taxon>Bacteria</taxon>
        <taxon>Pseudomonadati</taxon>
        <taxon>Aquificota</taxon>
        <taxon>Aquificia</taxon>
        <taxon>Desulfurobacteriales</taxon>
        <taxon>Desulfurobacteriaceae</taxon>
        <taxon>Desulfurobacterium</taxon>
    </lineage>
</organism>
<comment type="subunit">
    <text evidence="2">Monomer. Binds 30S ribosomal subunits, but not 50S ribosomal subunits or 70S ribosomes.</text>
</comment>
<gene>
    <name evidence="2" type="primary">rbfA</name>
    <name evidence="3" type="ORF">SAMN06265339_0017</name>
</gene>
<dbReference type="Pfam" id="PF02033">
    <property type="entry name" value="RBFA"/>
    <property type="match status" value="1"/>
</dbReference>
<evidence type="ECO:0000313" key="4">
    <source>
        <dbReference type="Proteomes" id="UP001157911"/>
    </source>
</evidence>
<comment type="function">
    <text evidence="2">One of several proteins that assist in the late maturation steps of the functional core of the 30S ribosomal subunit. Associates with free 30S ribosomal subunits (but not with 30S subunits that are part of 70S ribosomes or polysomes). Required for efficient processing of 16S rRNA. May interact with the 5'-terminal helix region of 16S rRNA.</text>
</comment>
<dbReference type="PANTHER" id="PTHR33515:SF1">
    <property type="entry name" value="RIBOSOME-BINDING FACTOR A, CHLOROPLASTIC-RELATED"/>
    <property type="match status" value="1"/>
</dbReference>
<sequence length="99" mass="11447">MKNVRRERLKSLLIREISEIIRRDVDLPETLFVTVQGVELSKDNSKATVYISSLKKEDALRAVNILNKAEGYIHHLLGKRLKMRVVPRPHFVVAPEVLF</sequence>
<dbReference type="InterPro" id="IPR015946">
    <property type="entry name" value="KH_dom-like_a/b"/>
</dbReference>